<dbReference type="InterPro" id="IPR046886">
    <property type="entry name" value="RsmE_MTase_dom"/>
</dbReference>
<comment type="catalytic activity">
    <reaction evidence="9 10">
        <text>uridine(1498) in 16S rRNA + S-adenosyl-L-methionine = N(3)-methyluridine(1498) in 16S rRNA + S-adenosyl-L-homocysteine + H(+)</text>
        <dbReference type="Rhea" id="RHEA:42920"/>
        <dbReference type="Rhea" id="RHEA-COMP:10283"/>
        <dbReference type="Rhea" id="RHEA-COMP:10284"/>
        <dbReference type="ChEBI" id="CHEBI:15378"/>
        <dbReference type="ChEBI" id="CHEBI:57856"/>
        <dbReference type="ChEBI" id="CHEBI:59789"/>
        <dbReference type="ChEBI" id="CHEBI:65315"/>
        <dbReference type="ChEBI" id="CHEBI:74502"/>
        <dbReference type="EC" id="2.1.1.193"/>
    </reaction>
</comment>
<evidence type="ECO:0000256" key="8">
    <source>
        <dbReference type="ARBA" id="ARBA00025699"/>
    </source>
</evidence>
<organism evidence="13 14">
    <name type="scientific">Belliella kenyensis</name>
    <dbReference type="NCBI Taxonomy" id="1472724"/>
    <lineage>
        <taxon>Bacteria</taxon>
        <taxon>Pseudomonadati</taxon>
        <taxon>Bacteroidota</taxon>
        <taxon>Cytophagia</taxon>
        <taxon>Cytophagales</taxon>
        <taxon>Cyclobacteriaceae</taxon>
        <taxon>Belliella</taxon>
    </lineage>
</organism>
<evidence type="ECO:0000256" key="4">
    <source>
        <dbReference type="ARBA" id="ARBA00022552"/>
    </source>
</evidence>
<evidence type="ECO:0000256" key="1">
    <source>
        <dbReference type="ARBA" id="ARBA00004496"/>
    </source>
</evidence>
<dbReference type="Gene3D" id="2.40.240.20">
    <property type="entry name" value="Hypothetical PUA domain-like, domain 1"/>
    <property type="match status" value="1"/>
</dbReference>
<dbReference type="SUPFAM" id="SSF75217">
    <property type="entry name" value="alpha/beta knot"/>
    <property type="match status" value="1"/>
</dbReference>
<comment type="similarity">
    <text evidence="2 10">Belongs to the RNA methyltransferase RsmE family.</text>
</comment>
<evidence type="ECO:0000259" key="11">
    <source>
        <dbReference type="Pfam" id="PF04452"/>
    </source>
</evidence>
<keyword evidence="5 10" id="KW-0489">Methyltransferase</keyword>
<dbReference type="Gene3D" id="3.40.1280.10">
    <property type="match status" value="1"/>
</dbReference>
<evidence type="ECO:0000256" key="9">
    <source>
        <dbReference type="ARBA" id="ARBA00047944"/>
    </source>
</evidence>
<evidence type="ECO:0000313" key="14">
    <source>
        <dbReference type="Proteomes" id="UP001595766"/>
    </source>
</evidence>
<dbReference type="InterPro" id="IPR006700">
    <property type="entry name" value="RsmE"/>
</dbReference>
<comment type="caution">
    <text evidence="13">The sequence shown here is derived from an EMBL/GenBank/DDBJ whole genome shotgun (WGS) entry which is preliminary data.</text>
</comment>
<reference evidence="14" key="1">
    <citation type="journal article" date="2019" name="Int. J. Syst. Evol. Microbiol.">
        <title>The Global Catalogue of Microorganisms (GCM) 10K type strain sequencing project: providing services to taxonomists for standard genome sequencing and annotation.</title>
        <authorList>
            <consortium name="The Broad Institute Genomics Platform"/>
            <consortium name="The Broad Institute Genome Sequencing Center for Infectious Disease"/>
            <person name="Wu L."/>
            <person name="Ma J."/>
        </authorList>
    </citation>
    <scope>NUCLEOTIDE SEQUENCE [LARGE SCALE GENOMIC DNA]</scope>
    <source>
        <strain evidence="14">CECT 8551</strain>
    </source>
</reference>
<dbReference type="PANTHER" id="PTHR30027:SF3">
    <property type="entry name" value="16S RRNA (URACIL(1498)-N(3))-METHYLTRANSFERASE"/>
    <property type="match status" value="1"/>
</dbReference>
<evidence type="ECO:0000256" key="6">
    <source>
        <dbReference type="ARBA" id="ARBA00022679"/>
    </source>
</evidence>
<dbReference type="SUPFAM" id="SSF88697">
    <property type="entry name" value="PUA domain-like"/>
    <property type="match status" value="1"/>
</dbReference>
<dbReference type="NCBIfam" id="TIGR00046">
    <property type="entry name" value="RsmE family RNA methyltransferase"/>
    <property type="match status" value="1"/>
</dbReference>
<comment type="function">
    <text evidence="8 10">Specifically methylates the N3 position of the uracil ring of uridine 1498 (m3U1498) in 16S rRNA. Acts on the fully assembled 30S ribosomal subunit.</text>
</comment>
<feature type="domain" description="Ribosomal RNA small subunit methyltransferase E PUA-like" evidence="12">
    <location>
        <begin position="16"/>
        <end position="63"/>
    </location>
</feature>
<protein>
    <recommendedName>
        <fullName evidence="10">Ribosomal RNA small subunit methyltransferase E</fullName>
        <ecNumber evidence="10">2.1.1.193</ecNumber>
    </recommendedName>
</protein>
<dbReference type="PANTHER" id="PTHR30027">
    <property type="entry name" value="RIBOSOMAL RNA SMALL SUBUNIT METHYLTRANSFERASE E"/>
    <property type="match status" value="1"/>
</dbReference>
<sequence length="238" mass="27462">MQLFFTSNITGDILELDQEESKHLIKVLRKSQGDPVHFTDGHGNLFHCRIVEANPKKAVVRIESSEYHPEDDYHIHLAISPTKNADRMEWMIEKLTEIGVHEITFMESDFSERSHLKLERLEKKIVAACKQSIKTRLPLVNPQRPLKDLIKDEKFNDYQRFIAYVDKENDTHLFARAHANQSYLILIGPEGDFSPQEIKLAFDNHFIPCSLGKSRLRSETAAVAAVHTLQIKNHLKNL</sequence>
<dbReference type="Proteomes" id="UP001595766">
    <property type="component" value="Unassembled WGS sequence"/>
</dbReference>
<dbReference type="GO" id="GO:0032259">
    <property type="term" value="P:methylation"/>
    <property type="evidence" value="ECO:0007669"/>
    <property type="project" value="UniProtKB-KW"/>
</dbReference>
<keyword evidence="4 10" id="KW-0698">rRNA processing</keyword>
<evidence type="ECO:0000256" key="3">
    <source>
        <dbReference type="ARBA" id="ARBA00022490"/>
    </source>
</evidence>
<dbReference type="NCBIfam" id="NF008702">
    <property type="entry name" value="PRK11713.6-1"/>
    <property type="match status" value="1"/>
</dbReference>
<evidence type="ECO:0000256" key="5">
    <source>
        <dbReference type="ARBA" id="ARBA00022603"/>
    </source>
</evidence>
<feature type="domain" description="Ribosomal RNA small subunit methyltransferase E methyltransferase" evidence="11">
    <location>
        <begin position="71"/>
        <end position="230"/>
    </location>
</feature>
<dbReference type="EMBL" id="JBHSAV010000058">
    <property type="protein sequence ID" value="MFC3977678.1"/>
    <property type="molecule type" value="Genomic_DNA"/>
</dbReference>
<dbReference type="InterPro" id="IPR029028">
    <property type="entry name" value="Alpha/beta_knot_MTases"/>
</dbReference>
<dbReference type="GO" id="GO:0008168">
    <property type="term" value="F:methyltransferase activity"/>
    <property type="evidence" value="ECO:0007669"/>
    <property type="project" value="UniProtKB-KW"/>
</dbReference>
<comment type="subcellular location">
    <subcellularLocation>
        <location evidence="1 10">Cytoplasm</location>
    </subcellularLocation>
</comment>
<dbReference type="EC" id="2.1.1.193" evidence="10"/>
<accession>A0ABV8ERB1</accession>
<name>A0ABV8ERB1_9BACT</name>
<gene>
    <name evidence="13" type="ORF">ACFOUP_14925</name>
</gene>
<dbReference type="RefSeq" id="WP_241296971.1">
    <property type="nucleotide sequence ID" value="NZ_JAKZGR010000017.1"/>
</dbReference>
<keyword evidence="14" id="KW-1185">Reference proteome</keyword>
<proteinExistence type="inferred from homology"/>
<dbReference type="InterPro" id="IPR029026">
    <property type="entry name" value="tRNA_m1G_MTases_N"/>
</dbReference>
<evidence type="ECO:0000259" key="12">
    <source>
        <dbReference type="Pfam" id="PF20260"/>
    </source>
</evidence>
<evidence type="ECO:0000256" key="10">
    <source>
        <dbReference type="PIRNR" id="PIRNR015601"/>
    </source>
</evidence>
<evidence type="ECO:0000313" key="13">
    <source>
        <dbReference type="EMBL" id="MFC3977678.1"/>
    </source>
</evidence>
<dbReference type="PIRSF" id="PIRSF015601">
    <property type="entry name" value="MTase_slr0722"/>
    <property type="match status" value="1"/>
</dbReference>
<dbReference type="Pfam" id="PF04452">
    <property type="entry name" value="Methyltrans_RNA"/>
    <property type="match status" value="1"/>
</dbReference>
<dbReference type="InterPro" id="IPR046887">
    <property type="entry name" value="RsmE_PUA-like"/>
</dbReference>
<evidence type="ECO:0000256" key="2">
    <source>
        <dbReference type="ARBA" id="ARBA00005528"/>
    </source>
</evidence>
<evidence type="ECO:0000256" key="7">
    <source>
        <dbReference type="ARBA" id="ARBA00022691"/>
    </source>
</evidence>
<dbReference type="InterPro" id="IPR015947">
    <property type="entry name" value="PUA-like_sf"/>
</dbReference>
<keyword evidence="7 10" id="KW-0949">S-adenosyl-L-methionine</keyword>
<dbReference type="CDD" id="cd18084">
    <property type="entry name" value="RsmE-like"/>
    <property type="match status" value="1"/>
</dbReference>
<keyword evidence="6 10" id="KW-0808">Transferase</keyword>
<keyword evidence="3 10" id="KW-0963">Cytoplasm</keyword>
<dbReference type="Pfam" id="PF20260">
    <property type="entry name" value="PUA_4"/>
    <property type="match status" value="1"/>
</dbReference>